<dbReference type="PANTHER" id="PTHR46590">
    <property type="entry name" value="PHOSPHATIDYLINOSITOL TRANSFER PROTEIN CSR1-RELATED"/>
    <property type="match status" value="1"/>
</dbReference>
<dbReference type="OrthoDB" id="43460at2759"/>
<dbReference type="InterPro" id="IPR001251">
    <property type="entry name" value="CRAL-TRIO_dom"/>
</dbReference>
<gene>
    <name evidence="2" type="ORF">Micbo1qcDRAFT_225375</name>
</gene>
<keyword evidence="3" id="KW-1185">Reference proteome</keyword>
<dbReference type="SMART" id="SM01100">
    <property type="entry name" value="CRAL_TRIO_N"/>
    <property type="match status" value="1"/>
</dbReference>
<dbReference type="Gene3D" id="3.40.525.10">
    <property type="entry name" value="CRAL-TRIO lipid binding domain"/>
    <property type="match status" value="1"/>
</dbReference>
<name>A0A136J2S7_9PEZI</name>
<feature type="domain" description="CRAL-TRIO" evidence="1">
    <location>
        <begin position="148"/>
        <end position="307"/>
    </location>
</feature>
<dbReference type="InterPro" id="IPR036865">
    <property type="entry name" value="CRAL-TRIO_dom_sf"/>
</dbReference>
<dbReference type="SMART" id="SM00516">
    <property type="entry name" value="SEC14"/>
    <property type="match status" value="1"/>
</dbReference>
<dbReference type="InterPro" id="IPR011074">
    <property type="entry name" value="CRAL/TRIO_N_dom"/>
</dbReference>
<dbReference type="STRING" id="196109.A0A136J2S7"/>
<dbReference type="InterPro" id="IPR036273">
    <property type="entry name" value="CRAL/TRIO_N_dom_sf"/>
</dbReference>
<dbReference type="AlphaFoldDB" id="A0A136J2S7"/>
<dbReference type="CDD" id="cd00170">
    <property type="entry name" value="SEC14"/>
    <property type="match status" value="1"/>
</dbReference>
<sequence length="401" mass="45266">MGDAGIPEGYIGNLTPLQQRRLQEFWARLAEITGTKLADASGAASIRSAAASLQADVGGDKYGQSDAFTRYLASEPPEAIRKAFWAAIKNDNPDSLVLRFLRARKWDVEKAVVMLVTMIEWRGLQNIDSIVVRGGEGVGLKEKRNDDEEGLLLQYRLGKSFVRGLDNHGRPVYIVKPRLHSQKTQTERAMELYVLHTIESIRMLVKDPYDTSCLIFDLTGFGLRNMDFPTVKFLIHVFEARYPETLGVVLIHNAPWVFQGIWRILRGWLDPVVAAKIHFTSKPADLAAFIPRANLMTEYGGDDDYTYSYIEPRQGENDAMQDAEAIARLTKEREAIIADYERATVEPVSAQDRYDERSRLADKLAANYWQLDPHVRSRNIYDRLGILSETGEVNFAPKTGA</sequence>
<protein>
    <submittedName>
        <fullName evidence="2">CRAL-TRIO domain-containing protein</fullName>
    </submittedName>
</protein>
<dbReference type="FunCoup" id="A0A136J2S7">
    <property type="interactions" value="173"/>
</dbReference>
<dbReference type="SUPFAM" id="SSF52087">
    <property type="entry name" value="CRAL/TRIO domain"/>
    <property type="match status" value="1"/>
</dbReference>
<evidence type="ECO:0000259" key="1">
    <source>
        <dbReference type="PROSITE" id="PS50191"/>
    </source>
</evidence>
<dbReference type="Pfam" id="PF00650">
    <property type="entry name" value="CRAL_TRIO"/>
    <property type="match status" value="1"/>
</dbReference>
<evidence type="ECO:0000313" key="2">
    <source>
        <dbReference type="EMBL" id="KXJ91550.1"/>
    </source>
</evidence>
<dbReference type="Proteomes" id="UP000070501">
    <property type="component" value="Unassembled WGS sequence"/>
</dbReference>
<reference evidence="3" key="1">
    <citation type="submission" date="2016-02" db="EMBL/GenBank/DDBJ databases">
        <title>Draft genome sequence of Microdochium bolleyi, a fungal endophyte of beachgrass.</title>
        <authorList>
            <consortium name="DOE Joint Genome Institute"/>
            <person name="David A.S."/>
            <person name="May G."/>
            <person name="Haridas S."/>
            <person name="Lim J."/>
            <person name="Wang M."/>
            <person name="Labutti K."/>
            <person name="Lipzen A."/>
            <person name="Barry K."/>
            <person name="Grigoriev I.V."/>
        </authorList>
    </citation>
    <scope>NUCLEOTIDE SEQUENCE [LARGE SCALE GENOMIC DNA]</scope>
    <source>
        <strain evidence="3">J235TASD1</strain>
    </source>
</reference>
<dbReference type="SUPFAM" id="SSF46938">
    <property type="entry name" value="CRAL/TRIO N-terminal domain"/>
    <property type="match status" value="1"/>
</dbReference>
<evidence type="ECO:0000313" key="3">
    <source>
        <dbReference type="Proteomes" id="UP000070501"/>
    </source>
</evidence>
<dbReference type="EMBL" id="KQ964250">
    <property type="protein sequence ID" value="KXJ91550.1"/>
    <property type="molecule type" value="Genomic_DNA"/>
</dbReference>
<dbReference type="InParanoid" id="A0A136J2S7"/>
<dbReference type="PANTHER" id="PTHR46590:SF1">
    <property type="entry name" value="PHOSPHATIDYLINOSITOL TRANSFER PROTEIN CSR1"/>
    <property type="match status" value="1"/>
</dbReference>
<accession>A0A136J2S7</accession>
<proteinExistence type="predicted"/>
<organism evidence="2 3">
    <name type="scientific">Microdochium bolleyi</name>
    <dbReference type="NCBI Taxonomy" id="196109"/>
    <lineage>
        <taxon>Eukaryota</taxon>
        <taxon>Fungi</taxon>
        <taxon>Dikarya</taxon>
        <taxon>Ascomycota</taxon>
        <taxon>Pezizomycotina</taxon>
        <taxon>Sordariomycetes</taxon>
        <taxon>Xylariomycetidae</taxon>
        <taxon>Xylariales</taxon>
        <taxon>Microdochiaceae</taxon>
        <taxon>Microdochium</taxon>
    </lineage>
</organism>
<dbReference type="PROSITE" id="PS50191">
    <property type="entry name" value="CRAL_TRIO"/>
    <property type="match status" value="1"/>
</dbReference>
<dbReference type="Pfam" id="PF03765">
    <property type="entry name" value="CRAL_TRIO_N"/>
    <property type="match status" value="1"/>
</dbReference>
<dbReference type="InterPro" id="IPR052432">
    <property type="entry name" value="PITP/CRAL-TRIO"/>
</dbReference>